<dbReference type="InterPro" id="IPR016169">
    <property type="entry name" value="FAD-bd_PCMH_sub2"/>
</dbReference>
<evidence type="ECO:0000256" key="1">
    <source>
        <dbReference type="ARBA" id="ARBA00001974"/>
    </source>
</evidence>
<dbReference type="RefSeq" id="WP_183834894.1">
    <property type="nucleotide sequence ID" value="NZ_JACHDN010000001.1"/>
</dbReference>
<dbReference type="AlphaFoldDB" id="A0A7W8W9J9"/>
<evidence type="ECO:0000256" key="3">
    <source>
        <dbReference type="ARBA" id="ARBA00022630"/>
    </source>
</evidence>
<dbReference type="PANTHER" id="PTHR42934">
    <property type="entry name" value="GLYCOLATE OXIDASE SUBUNIT GLCD"/>
    <property type="match status" value="1"/>
</dbReference>
<dbReference type="Pfam" id="PF02913">
    <property type="entry name" value="FAD-oxidase_C"/>
    <property type="match status" value="1"/>
</dbReference>
<proteinExistence type="inferred from homology"/>
<sequence length="477" mass="47992">MSTSTPVDPVPAPAAPSADALAAALADLRSALPADAVVTDPEALRDRAQDGSATPPTGDPLVLVLPATTAEVSAVLRAAHAHGVPVVPQGALTGLAGGANAVPGAILLSTARMTAIRRIDPVDQVAVVQPGVVTRDLQDAVAAQGLFYPPDPASFATSTLGGNIATNAGGMRCVKYGVTRDFVRSLEVVLADGTVVRTAPPTVKAVAGLDLTGLVVGSEGTLAVVTEATLGLLPAPGPDRGVAATFGSVTAALEAANAIIASPHRPSTLEFVDGVVLEGLAAYDPDAGLPVGARAMLIAITDEEVGGAADVAVYEAIARAHGALGVDVAHEPERIDVLMRARRALNPAMRLLRGGSINEDVAVPRTRLPELLDRLQGIAAEAGLPIGTGGHVGDGNLHPVIAFDPADPAEVAAAAEAHARILALAVELGGTVTGEHGIGTEKRGALPGELGERILAIQRGIKQVLDPTAVLNPGKKL</sequence>
<reference evidence="7 8" key="1">
    <citation type="submission" date="2020-08" db="EMBL/GenBank/DDBJ databases">
        <title>Sequencing the genomes of 1000 actinobacteria strains.</title>
        <authorList>
            <person name="Klenk H.-P."/>
        </authorList>
    </citation>
    <scope>NUCLEOTIDE SEQUENCE [LARGE SCALE GENOMIC DNA]</scope>
    <source>
        <strain evidence="7 8">DSM 9581</strain>
    </source>
</reference>
<comment type="cofactor">
    <cofactor evidence="1">
        <name>FAD</name>
        <dbReference type="ChEBI" id="CHEBI:57692"/>
    </cofactor>
</comment>
<name>A0A7W8W9J9_9CELL</name>
<keyword evidence="5 7" id="KW-0560">Oxidoreductase</keyword>
<dbReference type="InterPro" id="IPR016171">
    <property type="entry name" value="Vanillyl_alc_oxidase_C-sub2"/>
</dbReference>
<dbReference type="Gene3D" id="1.10.45.10">
    <property type="entry name" value="Vanillyl-alcohol Oxidase, Chain A, domain 4"/>
    <property type="match status" value="1"/>
</dbReference>
<dbReference type="SUPFAM" id="SSF55103">
    <property type="entry name" value="FAD-linked oxidases, C-terminal domain"/>
    <property type="match status" value="1"/>
</dbReference>
<dbReference type="EMBL" id="JACHDN010000001">
    <property type="protein sequence ID" value="MBB5472654.1"/>
    <property type="molecule type" value="Genomic_DNA"/>
</dbReference>
<evidence type="ECO:0000256" key="4">
    <source>
        <dbReference type="ARBA" id="ARBA00022827"/>
    </source>
</evidence>
<comment type="caution">
    <text evidence="7">The sequence shown here is derived from an EMBL/GenBank/DDBJ whole genome shotgun (WGS) entry which is preliminary data.</text>
</comment>
<dbReference type="Proteomes" id="UP000564629">
    <property type="component" value="Unassembled WGS sequence"/>
</dbReference>
<keyword evidence="3" id="KW-0285">Flavoprotein</keyword>
<dbReference type="Gene3D" id="3.30.465.10">
    <property type="match status" value="1"/>
</dbReference>
<evidence type="ECO:0000256" key="2">
    <source>
        <dbReference type="ARBA" id="ARBA00008000"/>
    </source>
</evidence>
<dbReference type="FunFam" id="3.30.70.2740:FF:000001">
    <property type="entry name" value="D-lactate dehydrogenase mitochondrial"/>
    <property type="match status" value="1"/>
</dbReference>
<dbReference type="PANTHER" id="PTHR42934:SF2">
    <property type="entry name" value="GLYCOLATE OXIDASE SUBUNIT GLCD"/>
    <property type="match status" value="1"/>
</dbReference>
<gene>
    <name evidence="7" type="ORF">HNR08_001390</name>
</gene>
<feature type="domain" description="FAD-binding PCMH-type" evidence="6">
    <location>
        <begin position="56"/>
        <end position="235"/>
    </location>
</feature>
<dbReference type="GO" id="GO:0003973">
    <property type="term" value="F:(S)-2-hydroxy-acid oxidase activity"/>
    <property type="evidence" value="ECO:0007669"/>
    <property type="project" value="UniProtKB-EC"/>
</dbReference>
<organism evidence="7 8">
    <name type="scientific">Cellulomonas hominis</name>
    <dbReference type="NCBI Taxonomy" id="156981"/>
    <lineage>
        <taxon>Bacteria</taxon>
        <taxon>Bacillati</taxon>
        <taxon>Actinomycetota</taxon>
        <taxon>Actinomycetes</taxon>
        <taxon>Micrococcales</taxon>
        <taxon>Cellulomonadaceae</taxon>
        <taxon>Cellulomonas</taxon>
    </lineage>
</organism>
<evidence type="ECO:0000259" key="6">
    <source>
        <dbReference type="PROSITE" id="PS51387"/>
    </source>
</evidence>
<dbReference type="InterPro" id="IPR004113">
    <property type="entry name" value="FAD-bd_oxidored_4_C"/>
</dbReference>
<evidence type="ECO:0000313" key="8">
    <source>
        <dbReference type="Proteomes" id="UP000564629"/>
    </source>
</evidence>
<keyword evidence="4" id="KW-0274">FAD</keyword>
<dbReference type="GO" id="GO:0071949">
    <property type="term" value="F:FAD binding"/>
    <property type="evidence" value="ECO:0007669"/>
    <property type="project" value="InterPro"/>
</dbReference>
<dbReference type="EC" id="1.1.3.15" evidence="7"/>
<dbReference type="PROSITE" id="PS51387">
    <property type="entry name" value="FAD_PCMH"/>
    <property type="match status" value="1"/>
</dbReference>
<dbReference type="InterPro" id="IPR036318">
    <property type="entry name" value="FAD-bd_PCMH-like_sf"/>
</dbReference>
<dbReference type="InterPro" id="IPR051914">
    <property type="entry name" value="FAD-linked_OxidoTrans_Type4"/>
</dbReference>
<dbReference type="SUPFAM" id="SSF56176">
    <property type="entry name" value="FAD-binding/transporter-associated domain-like"/>
    <property type="match status" value="1"/>
</dbReference>
<accession>A0A7W8W9J9</accession>
<evidence type="ECO:0000313" key="7">
    <source>
        <dbReference type="EMBL" id="MBB5472654.1"/>
    </source>
</evidence>
<comment type="similarity">
    <text evidence="2">Belongs to the FAD-binding oxidoreductase/transferase type 4 family.</text>
</comment>
<dbReference type="InterPro" id="IPR016166">
    <property type="entry name" value="FAD-bd_PCMH"/>
</dbReference>
<dbReference type="Pfam" id="PF01565">
    <property type="entry name" value="FAD_binding_4"/>
    <property type="match status" value="1"/>
</dbReference>
<dbReference type="InterPro" id="IPR016164">
    <property type="entry name" value="FAD-linked_Oxase-like_C"/>
</dbReference>
<protein>
    <submittedName>
        <fullName evidence="7">Glycolate oxidase</fullName>
        <ecNumber evidence="7">1.1.3.15</ecNumber>
    </submittedName>
</protein>
<evidence type="ECO:0000256" key="5">
    <source>
        <dbReference type="ARBA" id="ARBA00023002"/>
    </source>
</evidence>
<dbReference type="Gene3D" id="3.30.70.2740">
    <property type="match status" value="1"/>
</dbReference>
<dbReference type="InterPro" id="IPR006094">
    <property type="entry name" value="Oxid_FAD_bind_N"/>
</dbReference>